<evidence type="ECO:0000313" key="3">
    <source>
        <dbReference type="Proteomes" id="UP000199582"/>
    </source>
</evidence>
<dbReference type="AlphaFoldDB" id="A0A1H7NXZ6"/>
<reference evidence="2 3" key="1">
    <citation type="submission" date="2016-10" db="EMBL/GenBank/DDBJ databases">
        <authorList>
            <person name="de Groot N.N."/>
        </authorList>
    </citation>
    <scope>NUCLEOTIDE SEQUENCE [LARGE SCALE GENOMIC DNA]</scope>
    <source>
        <strain evidence="2 3">DSM 100674</strain>
    </source>
</reference>
<protein>
    <submittedName>
        <fullName evidence="2">Uncharacterized protein</fullName>
    </submittedName>
</protein>
<dbReference type="Proteomes" id="UP000199582">
    <property type="component" value="Unassembled WGS sequence"/>
</dbReference>
<gene>
    <name evidence="2" type="ORF">SAMN05443999_104261</name>
</gene>
<dbReference type="EMBL" id="FOAG01000004">
    <property type="protein sequence ID" value="SEL28411.1"/>
    <property type="molecule type" value="Genomic_DNA"/>
</dbReference>
<sequence length="120" mass="13366">MGAQWAFKKPNPKDPWGIRVILGSAFLATLGLGAARAHLDIVLERLGIRARPEDISISRVDYCVDILAPPEFVLDPEAFIMHSSTRRRDNIANTDMAVSGKSGRTTVHRMPSRRRRSCPD</sequence>
<proteinExistence type="predicted"/>
<name>A0A1H7NXZ6_9RHOB</name>
<accession>A0A1H7NXZ6</accession>
<feature type="compositionally biased region" description="Basic residues" evidence="1">
    <location>
        <begin position="106"/>
        <end position="120"/>
    </location>
</feature>
<evidence type="ECO:0000256" key="1">
    <source>
        <dbReference type="SAM" id="MobiDB-lite"/>
    </source>
</evidence>
<feature type="region of interest" description="Disordered" evidence="1">
    <location>
        <begin position="99"/>
        <end position="120"/>
    </location>
</feature>
<evidence type="ECO:0000313" key="2">
    <source>
        <dbReference type="EMBL" id="SEL28411.1"/>
    </source>
</evidence>
<keyword evidence="3" id="KW-1185">Reference proteome</keyword>
<organism evidence="2 3">
    <name type="scientific">Roseovarius azorensis</name>
    <dbReference type="NCBI Taxonomy" id="1287727"/>
    <lineage>
        <taxon>Bacteria</taxon>
        <taxon>Pseudomonadati</taxon>
        <taxon>Pseudomonadota</taxon>
        <taxon>Alphaproteobacteria</taxon>
        <taxon>Rhodobacterales</taxon>
        <taxon>Roseobacteraceae</taxon>
        <taxon>Roseovarius</taxon>
    </lineage>
</organism>